<keyword evidence="3" id="KW-1185">Reference proteome</keyword>
<dbReference type="InterPro" id="IPR013830">
    <property type="entry name" value="SGNH_hydro"/>
</dbReference>
<dbReference type="SUPFAM" id="SSF52266">
    <property type="entry name" value="SGNH hydrolase"/>
    <property type="match status" value="1"/>
</dbReference>
<reference evidence="2 3" key="1">
    <citation type="journal article" date="2019" name="Int. J. Syst. Evol. Microbiol.">
        <title>The Global Catalogue of Microorganisms (GCM) 10K type strain sequencing project: providing services to taxonomists for standard genome sequencing and annotation.</title>
        <authorList>
            <consortium name="The Broad Institute Genomics Platform"/>
            <consortium name="The Broad Institute Genome Sequencing Center for Infectious Disease"/>
            <person name="Wu L."/>
            <person name="Ma J."/>
        </authorList>
    </citation>
    <scope>NUCLEOTIDE SEQUENCE [LARGE SCALE GENOMIC DNA]</scope>
    <source>
        <strain evidence="2 3">JCM 14545</strain>
    </source>
</reference>
<dbReference type="EMBL" id="BAAANN010000024">
    <property type="protein sequence ID" value="GAA1973833.1"/>
    <property type="molecule type" value="Genomic_DNA"/>
</dbReference>
<organism evidence="2 3">
    <name type="scientific">Amycolatopsis minnesotensis</name>
    <dbReference type="NCBI Taxonomy" id="337894"/>
    <lineage>
        <taxon>Bacteria</taxon>
        <taxon>Bacillati</taxon>
        <taxon>Actinomycetota</taxon>
        <taxon>Actinomycetes</taxon>
        <taxon>Pseudonocardiales</taxon>
        <taxon>Pseudonocardiaceae</taxon>
        <taxon>Amycolatopsis</taxon>
    </lineage>
</organism>
<dbReference type="Proteomes" id="UP001501116">
    <property type="component" value="Unassembled WGS sequence"/>
</dbReference>
<evidence type="ECO:0000313" key="2">
    <source>
        <dbReference type="EMBL" id="GAA1973833.1"/>
    </source>
</evidence>
<dbReference type="Pfam" id="PF13472">
    <property type="entry name" value="Lipase_GDSL_2"/>
    <property type="match status" value="1"/>
</dbReference>
<feature type="domain" description="SGNH hydrolase-type esterase" evidence="1">
    <location>
        <begin position="42"/>
        <end position="199"/>
    </location>
</feature>
<proteinExistence type="predicted"/>
<protein>
    <recommendedName>
        <fullName evidence="1">SGNH hydrolase-type esterase domain-containing protein</fullName>
    </recommendedName>
</protein>
<comment type="caution">
    <text evidence="2">The sequence shown here is derived from an EMBL/GenBank/DDBJ whole genome shotgun (WGS) entry which is preliminary data.</text>
</comment>
<accession>A0ABN2RRW6</accession>
<evidence type="ECO:0000259" key="1">
    <source>
        <dbReference type="Pfam" id="PF13472"/>
    </source>
</evidence>
<name>A0ABN2RRW6_9PSEU</name>
<gene>
    <name evidence="2" type="ORF">GCM10009754_56070</name>
</gene>
<sequence length="218" mass="23129">MRVLGWVVPGVSRVAAQKQPYADAWRESNERALRADGPLWAVLGDSMSQGIGAASIRGGWVGQLSETLAESGKPVRVVNLSRTGAGIGDVLGEQMPRLRELPVAPAIVTVLAGANDMVRPRRRPAAVAGFARLLADLPDTAVVATLFHENRWAHEINALIDAAEAGGAIATAELRGPALGPVRGSLAADWFHPNERGYATIANLFRGPVERVLSRRPA</sequence>
<evidence type="ECO:0000313" key="3">
    <source>
        <dbReference type="Proteomes" id="UP001501116"/>
    </source>
</evidence>
<dbReference type="InterPro" id="IPR036514">
    <property type="entry name" value="SGNH_hydro_sf"/>
</dbReference>
<dbReference type="Gene3D" id="3.40.50.1110">
    <property type="entry name" value="SGNH hydrolase"/>
    <property type="match status" value="1"/>
</dbReference>